<dbReference type="RefSeq" id="WP_071844930.1">
    <property type="nucleotide sequence ID" value="NZ_BJNO01000017.1"/>
</dbReference>
<dbReference type="NCBIfam" id="NF033231">
    <property type="entry name" value="small_Blr"/>
    <property type="match status" value="1"/>
</dbReference>
<dbReference type="AlphaFoldDB" id="A0AAP9XUA5"/>
<keyword evidence="1" id="KW-1133">Transmembrane helix</keyword>
<keyword evidence="1" id="KW-0812">Transmembrane</keyword>
<sequence length="45" mass="4868">MAAVFSRIVELIGWVVLGVSALLLVIAHHIDNYQSPPPANVVQTK</sequence>
<evidence type="ECO:0000256" key="1">
    <source>
        <dbReference type="SAM" id="Phobius"/>
    </source>
</evidence>
<keyword evidence="1" id="KW-0472">Membrane</keyword>
<dbReference type="EMBL" id="CP062916">
    <property type="protein sequence ID" value="QPF10908.1"/>
    <property type="molecule type" value="Genomic_DNA"/>
</dbReference>
<feature type="transmembrane region" description="Helical" evidence="1">
    <location>
        <begin position="12"/>
        <end position="30"/>
    </location>
</feature>
<dbReference type="Proteomes" id="UP000594500">
    <property type="component" value="Chromosome"/>
</dbReference>
<protein>
    <submittedName>
        <fullName evidence="2">Division septum protein Blr</fullName>
    </submittedName>
</protein>
<evidence type="ECO:0000313" key="3">
    <source>
        <dbReference type="Proteomes" id="UP000594500"/>
    </source>
</evidence>
<proteinExistence type="predicted"/>
<reference evidence="2 3" key="1">
    <citation type="submission" date="2020-10" db="EMBL/GenBank/DDBJ databases">
        <title>Resistance determinants and their genetic context in bacteria from a longitudinal study of pigs reared under conventional and antibiotic-free husbandry practices.</title>
        <authorList>
            <person name="Poulin-Laprade D."/>
            <person name="Brouard J.-S."/>
            <person name="Gagnon N."/>
            <person name="Turcotte A."/>
            <person name="Langlois A."/>
            <person name="Matte J.J."/>
            <person name="Carrillo C.D."/>
            <person name="Zaheer R."/>
            <person name="McAllister T."/>
            <person name="Topp E."/>
            <person name="Talbot G."/>
        </authorList>
    </citation>
    <scope>NUCLEOTIDE SEQUENCE [LARGE SCALE GENOMIC DNA]</scope>
    <source>
        <strain evidence="2 3">Res13-Abat-PEB01-P1-04-A</strain>
    </source>
</reference>
<accession>A0AAP9XUA5</accession>
<gene>
    <name evidence="2" type="primary">blr</name>
    <name evidence="2" type="ORF">IMO34_11320</name>
</gene>
<evidence type="ECO:0000313" key="2">
    <source>
        <dbReference type="EMBL" id="QPF10908.1"/>
    </source>
</evidence>
<dbReference type="Pfam" id="PF24673">
    <property type="entry name" value="Blr_divisome"/>
    <property type="match status" value="1"/>
</dbReference>
<organism evidence="2 3">
    <name type="scientific">Raoultella terrigena</name>
    <name type="common">Klebsiella terrigena</name>
    <dbReference type="NCBI Taxonomy" id="577"/>
    <lineage>
        <taxon>Bacteria</taxon>
        <taxon>Pseudomonadati</taxon>
        <taxon>Pseudomonadota</taxon>
        <taxon>Gammaproteobacteria</taxon>
        <taxon>Enterobacterales</taxon>
        <taxon>Enterobacteriaceae</taxon>
        <taxon>Klebsiella/Raoultella group</taxon>
        <taxon>Raoultella</taxon>
    </lineage>
</organism>
<dbReference type="InterPro" id="IPR049597">
    <property type="entry name" value="Blr-like"/>
</dbReference>
<name>A0AAP9XUA5_RAOTE</name>